<dbReference type="CDD" id="cd00067">
    <property type="entry name" value="GAL4"/>
    <property type="match status" value="1"/>
</dbReference>
<accession>A0AAJ0GAS9</accession>
<dbReference type="Gene3D" id="4.10.240.10">
    <property type="entry name" value="Zn(2)-C6 fungal-type DNA-binding domain"/>
    <property type="match status" value="1"/>
</dbReference>
<proteinExistence type="predicted"/>
<feature type="domain" description="Zn(2)-C6 fungal-type" evidence="2">
    <location>
        <begin position="17"/>
        <end position="47"/>
    </location>
</feature>
<dbReference type="Pfam" id="PF00172">
    <property type="entry name" value="Zn_clus"/>
    <property type="match status" value="1"/>
</dbReference>
<name>A0AAJ0GAS9_9PEZI</name>
<dbReference type="PANTHER" id="PTHR47784:SF10">
    <property type="entry name" value="TRANSCRIPTION FACTOR, PUTATIVE (AFU_ORTHOLOGUE AFUA_6G14150)-RELATED"/>
    <property type="match status" value="1"/>
</dbReference>
<reference evidence="3" key="1">
    <citation type="submission" date="2023-04" db="EMBL/GenBank/DDBJ databases">
        <title>Black Yeasts Isolated from many extreme environments.</title>
        <authorList>
            <person name="Coleine C."/>
            <person name="Stajich J.E."/>
            <person name="Selbmann L."/>
        </authorList>
    </citation>
    <scope>NUCLEOTIDE SEQUENCE</scope>
    <source>
        <strain evidence="3">CCFEE 5312</strain>
    </source>
</reference>
<comment type="caution">
    <text evidence="3">The sequence shown here is derived from an EMBL/GenBank/DDBJ whole genome shotgun (WGS) entry which is preliminary data.</text>
</comment>
<dbReference type="AlphaFoldDB" id="A0AAJ0GAS9"/>
<evidence type="ECO:0000313" key="4">
    <source>
        <dbReference type="Proteomes" id="UP001271007"/>
    </source>
</evidence>
<dbReference type="Proteomes" id="UP001271007">
    <property type="component" value="Unassembled WGS sequence"/>
</dbReference>
<dbReference type="SMART" id="SM00066">
    <property type="entry name" value="GAL4"/>
    <property type="match status" value="1"/>
</dbReference>
<organism evidence="3 4">
    <name type="scientific">Extremus antarcticus</name>
    <dbReference type="NCBI Taxonomy" id="702011"/>
    <lineage>
        <taxon>Eukaryota</taxon>
        <taxon>Fungi</taxon>
        <taxon>Dikarya</taxon>
        <taxon>Ascomycota</taxon>
        <taxon>Pezizomycotina</taxon>
        <taxon>Dothideomycetes</taxon>
        <taxon>Dothideomycetidae</taxon>
        <taxon>Mycosphaerellales</taxon>
        <taxon>Extremaceae</taxon>
        <taxon>Extremus</taxon>
    </lineage>
</organism>
<keyword evidence="4" id="KW-1185">Reference proteome</keyword>
<keyword evidence="1" id="KW-0539">Nucleus</keyword>
<evidence type="ECO:0000259" key="2">
    <source>
        <dbReference type="PROSITE" id="PS50048"/>
    </source>
</evidence>
<dbReference type="PROSITE" id="PS00463">
    <property type="entry name" value="ZN2_CY6_FUNGAL_1"/>
    <property type="match status" value="1"/>
</dbReference>
<dbReference type="PROSITE" id="PS50048">
    <property type="entry name" value="ZN2_CY6_FUNGAL_2"/>
    <property type="match status" value="1"/>
</dbReference>
<dbReference type="PANTHER" id="PTHR47784">
    <property type="entry name" value="STEROL UPTAKE CONTROL PROTEIN 2"/>
    <property type="match status" value="1"/>
</dbReference>
<sequence length="266" mass="29747">MGDRTRSRGYHKKSRQGCTKCKNKHLKCDEQGPPCANCRVRNLECDYGLQTGAVPSPPEPSIDPESYALVHNTSSILDNLSTMFSLLQGTTSIYRLARTWLLDGPFGTFIRSNDSMQTEDLNPSAKAVFERLKAIRDEEYAALSSSAASALDAVRTHEVTTAAIQSLESCFGIRYDDKMVVCFRWLAKLDEEFAQRVRNREPVALLITMHWAILLDGLSQDKWWAKSSGKALVAEISRILAPCKPEWLPIMSSAHREVDLPPLVTT</sequence>
<dbReference type="InterPro" id="IPR053157">
    <property type="entry name" value="Sterol_Uptake_Regulator"/>
</dbReference>
<dbReference type="SUPFAM" id="SSF57701">
    <property type="entry name" value="Zn2/Cys6 DNA-binding domain"/>
    <property type="match status" value="1"/>
</dbReference>
<dbReference type="GO" id="GO:0008270">
    <property type="term" value="F:zinc ion binding"/>
    <property type="evidence" value="ECO:0007669"/>
    <property type="project" value="InterPro"/>
</dbReference>
<dbReference type="EMBL" id="JAWDJX010000010">
    <property type="protein sequence ID" value="KAK3054794.1"/>
    <property type="molecule type" value="Genomic_DNA"/>
</dbReference>
<gene>
    <name evidence="3" type="ORF">LTR09_003952</name>
</gene>
<evidence type="ECO:0000313" key="3">
    <source>
        <dbReference type="EMBL" id="KAK3054794.1"/>
    </source>
</evidence>
<protein>
    <recommendedName>
        <fullName evidence="2">Zn(2)-C6 fungal-type domain-containing protein</fullName>
    </recommendedName>
</protein>
<dbReference type="InterPro" id="IPR001138">
    <property type="entry name" value="Zn2Cys6_DnaBD"/>
</dbReference>
<dbReference type="InterPro" id="IPR036864">
    <property type="entry name" value="Zn2-C6_fun-type_DNA-bd_sf"/>
</dbReference>
<evidence type="ECO:0000256" key="1">
    <source>
        <dbReference type="ARBA" id="ARBA00023242"/>
    </source>
</evidence>
<dbReference type="GO" id="GO:0001228">
    <property type="term" value="F:DNA-binding transcription activator activity, RNA polymerase II-specific"/>
    <property type="evidence" value="ECO:0007669"/>
    <property type="project" value="TreeGrafter"/>
</dbReference>